<gene>
    <name evidence="1" type="ORF">RMSM_00356</name>
</gene>
<evidence type="ECO:0000313" key="2">
    <source>
        <dbReference type="Proteomes" id="UP000011991"/>
    </source>
</evidence>
<dbReference type="AlphaFoldDB" id="M5S965"/>
<protein>
    <submittedName>
        <fullName evidence="1">Uncharacterized protein</fullName>
    </submittedName>
</protein>
<sequence>MKGCPAPFLVDAYAALVHSGEKIDIQQVEACYLARKHEIREDDMGGFIEMVKDFIKHPRFNNESG</sequence>
<dbReference type="Proteomes" id="UP000011991">
    <property type="component" value="Unassembled WGS sequence"/>
</dbReference>
<keyword evidence="2" id="KW-1185">Reference proteome</keyword>
<evidence type="ECO:0000313" key="1">
    <source>
        <dbReference type="EMBL" id="EMI22709.1"/>
    </source>
</evidence>
<proteinExistence type="predicted"/>
<comment type="caution">
    <text evidence="1">The sequence shown here is derived from an EMBL/GenBank/DDBJ whole genome shotgun (WGS) entry which is preliminary data.</text>
</comment>
<name>M5S965_9BACT</name>
<accession>M5S965</accession>
<reference evidence="1 2" key="1">
    <citation type="journal article" date="2013" name="Mar. Genomics">
        <title>Expression of sulfatases in Rhodopirellula baltica and the diversity of sulfatases in the genus Rhodopirellula.</title>
        <authorList>
            <person name="Wegner C.E."/>
            <person name="Richter-Heitmann T."/>
            <person name="Klindworth A."/>
            <person name="Klockow C."/>
            <person name="Richter M."/>
            <person name="Achstetter T."/>
            <person name="Glockner F.O."/>
            <person name="Harder J."/>
        </authorList>
    </citation>
    <scope>NUCLEOTIDE SEQUENCE [LARGE SCALE GENOMIC DNA]</scope>
    <source>
        <strain evidence="1 2">SM1</strain>
    </source>
</reference>
<organism evidence="1 2">
    <name type="scientific">Rhodopirellula maiorica SM1</name>
    <dbReference type="NCBI Taxonomy" id="1265738"/>
    <lineage>
        <taxon>Bacteria</taxon>
        <taxon>Pseudomonadati</taxon>
        <taxon>Planctomycetota</taxon>
        <taxon>Planctomycetia</taxon>
        <taxon>Pirellulales</taxon>
        <taxon>Pirellulaceae</taxon>
        <taxon>Novipirellula</taxon>
    </lineage>
</organism>
<dbReference type="PATRIC" id="fig|1265738.3.peg.358"/>
<dbReference type="EMBL" id="ANOG01000049">
    <property type="protein sequence ID" value="EMI22709.1"/>
    <property type="molecule type" value="Genomic_DNA"/>
</dbReference>